<organism evidence="5 6">
    <name type="scientific">Aphanomyces euteiches</name>
    <dbReference type="NCBI Taxonomy" id="100861"/>
    <lineage>
        <taxon>Eukaryota</taxon>
        <taxon>Sar</taxon>
        <taxon>Stramenopiles</taxon>
        <taxon>Oomycota</taxon>
        <taxon>Saprolegniomycetes</taxon>
        <taxon>Saprolegniales</taxon>
        <taxon>Verrucalvaceae</taxon>
        <taxon>Aphanomyces</taxon>
    </lineage>
</organism>
<dbReference type="GO" id="GO:0016020">
    <property type="term" value="C:membrane"/>
    <property type="evidence" value="ECO:0007669"/>
    <property type="project" value="UniProtKB-SubCell"/>
</dbReference>
<dbReference type="Proteomes" id="UP000481153">
    <property type="component" value="Unassembled WGS sequence"/>
</dbReference>
<protein>
    <recommendedName>
        <fullName evidence="7">Aquaporin</fullName>
    </recommendedName>
</protein>
<proteinExistence type="predicted"/>
<dbReference type="InterPro" id="IPR023271">
    <property type="entry name" value="Aquaporin-like"/>
</dbReference>
<dbReference type="InterPro" id="IPR022357">
    <property type="entry name" value="MIP_CS"/>
</dbReference>
<evidence type="ECO:0008006" key="7">
    <source>
        <dbReference type="Google" id="ProtNLM"/>
    </source>
</evidence>
<dbReference type="SUPFAM" id="SSF81338">
    <property type="entry name" value="Aquaporin-like"/>
    <property type="match status" value="1"/>
</dbReference>
<dbReference type="AlphaFoldDB" id="A0A6G0WYE0"/>
<keyword evidence="6" id="KW-1185">Reference proteome</keyword>
<dbReference type="Gene3D" id="1.20.1080.10">
    <property type="entry name" value="Glycerol uptake facilitator protein"/>
    <property type="match status" value="1"/>
</dbReference>
<evidence type="ECO:0000256" key="2">
    <source>
        <dbReference type="ARBA" id="ARBA00022692"/>
    </source>
</evidence>
<comment type="subcellular location">
    <subcellularLocation>
        <location evidence="1">Membrane</location>
        <topology evidence="1">Multi-pass membrane protein</topology>
    </subcellularLocation>
</comment>
<name>A0A6G0WYE0_9STRA</name>
<evidence type="ECO:0000256" key="3">
    <source>
        <dbReference type="ARBA" id="ARBA00022989"/>
    </source>
</evidence>
<keyword evidence="2" id="KW-0812">Transmembrane</keyword>
<sequence length="157" mass="16993">MMAFIGGGSAQHTLSDGKKTDVTGTVITSVMMDIHSGGGIGGAHVNPSISIAMIFDIFLTPKMRLFHCLRQLGWLTCNDKQCELSMGCSRLVRGGTKEHSVGQLEATCRCHTASWRVETPPNKGSTEDRGGLAWQSCLKSQCREDKTSVDGVDMLFQ</sequence>
<keyword evidence="4" id="KW-0472">Membrane</keyword>
<accession>A0A6G0WYE0</accession>
<evidence type="ECO:0000256" key="1">
    <source>
        <dbReference type="ARBA" id="ARBA00004141"/>
    </source>
</evidence>
<dbReference type="EMBL" id="VJMJ01000130">
    <property type="protein sequence ID" value="KAF0732573.1"/>
    <property type="molecule type" value="Genomic_DNA"/>
</dbReference>
<dbReference type="PROSITE" id="PS00221">
    <property type="entry name" value="MIP"/>
    <property type="match status" value="1"/>
</dbReference>
<evidence type="ECO:0000313" key="6">
    <source>
        <dbReference type="Proteomes" id="UP000481153"/>
    </source>
</evidence>
<keyword evidence="3" id="KW-1133">Transmembrane helix</keyword>
<gene>
    <name evidence="5" type="ORF">Ae201684_010281</name>
</gene>
<comment type="caution">
    <text evidence="5">The sequence shown here is derived from an EMBL/GenBank/DDBJ whole genome shotgun (WGS) entry which is preliminary data.</text>
</comment>
<evidence type="ECO:0000313" key="5">
    <source>
        <dbReference type="EMBL" id="KAF0732573.1"/>
    </source>
</evidence>
<evidence type="ECO:0000256" key="4">
    <source>
        <dbReference type="ARBA" id="ARBA00023136"/>
    </source>
</evidence>
<reference evidence="5 6" key="1">
    <citation type="submission" date="2019-07" db="EMBL/GenBank/DDBJ databases">
        <title>Genomics analysis of Aphanomyces spp. identifies a new class of oomycete effector associated with host adaptation.</title>
        <authorList>
            <person name="Gaulin E."/>
        </authorList>
    </citation>
    <scope>NUCLEOTIDE SEQUENCE [LARGE SCALE GENOMIC DNA]</scope>
    <source>
        <strain evidence="5 6">ATCC 201684</strain>
    </source>
</reference>